<sequence length="234" mass="24271">MADGLSPEERDAIAAELALGVLDGAARAAALRRLMADPDFSPDMIDAWERRLAPLYDDYVAVTPPETLWPGIETAVAGGLPAHPALRQLRWWRACALASAAVAASLALIVLLRPGAPVAIQQPAQVAMAQMVGEPDGPMILARYDPTSGGLVLRPTGVASGRLAPELWIIPADGKPRSLGLIGGGAESRIAVAPSYRRFMAEGATLAVTMESMAGAPHDAPSSAPIAAGKISLF</sequence>
<dbReference type="EMBL" id="AP018818">
    <property type="protein sequence ID" value="BBF71959.1"/>
    <property type="molecule type" value="Genomic_DNA"/>
</dbReference>
<proteinExistence type="predicted"/>
<evidence type="ECO:0000313" key="2">
    <source>
        <dbReference type="EMBL" id="BBF71959.1"/>
    </source>
</evidence>
<reference evidence="2" key="1">
    <citation type="submission" date="2018-07" db="EMBL/GenBank/DDBJ databases">
        <title>Complete genome sequence of Sphingomonas bisphenolicum strain AO1, a bisphenol A degradative bacterium isolated from Japanese farm field.</title>
        <authorList>
            <person name="Murakami M."/>
            <person name="Koh M."/>
            <person name="Koba S."/>
            <person name="Matsumura Y."/>
        </authorList>
    </citation>
    <scope>NUCLEOTIDE SEQUENCE</scope>
    <source>
        <strain evidence="2">AO1</strain>
    </source>
</reference>
<feature type="domain" description="Anti-sigma K factor RskA C-terminal" evidence="1">
    <location>
        <begin position="100"/>
        <end position="224"/>
    </location>
</feature>
<gene>
    <name evidence="2" type="ORF">SBA_ch2_4920</name>
</gene>
<dbReference type="Proteomes" id="UP001059971">
    <property type="component" value="Chromosome 2"/>
</dbReference>
<dbReference type="InterPro" id="IPR051474">
    <property type="entry name" value="Anti-sigma-K/W_factor"/>
</dbReference>
<accession>A0ABM7G3Y1</accession>
<name>A0ABM7G3Y1_9SPHN</name>
<evidence type="ECO:0000259" key="1">
    <source>
        <dbReference type="Pfam" id="PF10099"/>
    </source>
</evidence>
<keyword evidence="3" id="KW-1185">Reference proteome</keyword>
<dbReference type="PANTHER" id="PTHR37461">
    <property type="entry name" value="ANTI-SIGMA-K FACTOR RSKA"/>
    <property type="match status" value="1"/>
</dbReference>
<dbReference type="RefSeq" id="WP_261936864.1">
    <property type="nucleotide sequence ID" value="NZ_AP018818.1"/>
</dbReference>
<dbReference type="Pfam" id="PF10099">
    <property type="entry name" value="RskA_C"/>
    <property type="match status" value="1"/>
</dbReference>
<dbReference type="InterPro" id="IPR018764">
    <property type="entry name" value="RskA_C"/>
</dbReference>
<evidence type="ECO:0000313" key="3">
    <source>
        <dbReference type="Proteomes" id="UP001059971"/>
    </source>
</evidence>
<dbReference type="PANTHER" id="PTHR37461:SF1">
    <property type="entry name" value="ANTI-SIGMA-K FACTOR RSKA"/>
    <property type="match status" value="1"/>
</dbReference>
<protein>
    <recommendedName>
        <fullName evidence="1">Anti-sigma K factor RskA C-terminal domain-containing protein</fullName>
    </recommendedName>
</protein>
<organism evidence="2 3">
    <name type="scientific">Sphingomonas bisphenolicum</name>
    <dbReference type="NCBI Taxonomy" id="296544"/>
    <lineage>
        <taxon>Bacteria</taxon>
        <taxon>Pseudomonadati</taxon>
        <taxon>Pseudomonadota</taxon>
        <taxon>Alphaproteobacteria</taxon>
        <taxon>Sphingomonadales</taxon>
        <taxon>Sphingomonadaceae</taxon>
        <taxon>Sphingomonas</taxon>
    </lineage>
</organism>